<dbReference type="InterPro" id="IPR050194">
    <property type="entry name" value="Glycosyltransferase_grp1"/>
</dbReference>
<reference evidence="3 4" key="1">
    <citation type="submission" date="2018-05" db="EMBL/GenBank/DDBJ databases">
        <title>Genome sequencing of Flavobacterium sp. HYN0056.</title>
        <authorList>
            <person name="Yi H."/>
            <person name="Baek C."/>
        </authorList>
    </citation>
    <scope>NUCLEOTIDE SEQUENCE [LARGE SCALE GENOMIC DNA]</scope>
    <source>
        <strain evidence="3 4">HYN0056</strain>
    </source>
</reference>
<keyword evidence="4" id="KW-1185">Reference proteome</keyword>
<dbReference type="PANTHER" id="PTHR45947:SF3">
    <property type="entry name" value="SULFOQUINOVOSYL TRANSFERASE SQD2"/>
    <property type="match status" value="1"/>
</dbReference>
<dbReference type="KEGG" id="fcr:HYN56_01570"/>
<evidence type="ECO:0000259" key="1">
    <source>
        <dbReference type="Pfam" id="PF00534"/>
    </source>
</evidence>
<evidence type="ECO:0000259" key="2">
    <source>
        <dbReference type="Pfam" id="PF13439"/>
    </source>
</evidence>
<gene>
    <name evidence="3" type="ORF">HYN56_01570</name>
</gene>
<dbReference type="InterPro" id="IPR028098">
    <property type="entry name" value="Glyco_trans_4-like_N"/>
</dbReference>
<dbReference type="AlphaFoldDB" id="A0A2S1YG12"/>
<evidence type="ECO:0000313" key="4">
    <source>
        <dbReference type="Proteomes" id="UP000245250"/>
    </source>
</evidence>
<sequence length="366" mass="41994">MKTILIAHNYTENSFSVMSYELAHHLADLGNRVVFISHKPFFSEPETIKKEKGEIVVCSWPGKHRPTSIKDVLWFYKLYFKYKPNSVIGHFGGANITIGISKILSFNKVKTFCYYHTLSQQISLDSKRNFFKQKIFIFRKKIFYKLFCDVIVCPSKLAKEDLKKVYNSNKGVVLLNPLKDRFENKISKEENKIVISYLGRLDPSKGISDLLEGFLLYKNKNKTSKIILNIAGGGSLEQKVKENANAQESINFFGGISYDKVDEYLSQSHFVIIPSKIDNLPTVGLESLMNKTPLLISSATGLSEYLEDEKNCFKFEPNTEAIVSLLYRVENNFTQQSQMSQYARETFLTKFGLKSYCIDFSNQILQ</sequence>
<dbReference type="Gene3D" id="3.40.50.2000">
    <property type="entry name" value="Glycogen Phosphorylase B"/>
    <property type="match status" value="2"/>
</dbReference>
<name>A0A2S1YG12_9FLAO</name>
<dbReference type="GO" id="GO:0016757">
    <property type="term" value="F:glycosyltransferase activity"/>
    <property type="evidence" value="ECO:0007669"/>
    <property type="project" value="InterPro"/>
</dbReference>
<feature type="domain" description="Glycosyl transferase family 1" evidence="1">
    <location>
        <begin position="181"/>
        <end position="345"/>
    </location>
</feature>
<organism evidence="3 4">
    <name type="scientific">Flavobacterium crocinum</name>
    <dbReference type="NCBI Taxonomy" id="2183896"/>
    <lineage>
        <taxon>Bacteria</taxon>
        <taxon>Pseudomonadati</taxon>
        <taxon>Bacteroidota</taxon>
        <taxon>Flavobacteriia</taxon>
        <taxon>Flavobacteriales</taxon>
        <taxon>Flavobacteriaceae</taxon>
        <taxon>Flavobacterium</taxon>
    </lineage>
</organism>
<dbReference type="OrthoDB" id="823419at2"/>
<proteinExistence type="predicted"/>
<dbReference type="InterPro" id="IPR001296">
    <property type="entry name" value="Glyco_trans_1"/>
</dbReference>
<dbReference type="EMBL" id="CP029255">
    <property type="protein sequence ID" value="AWK02971.1"/>
    <property type="molecule type" value="Genomic_DNA"/>
</dbReference>
<feature type="domain" description="Glycosyltransferase subfamily 4-like N-terminal" evidence="2">
    <location>
        <begin position="19"/>
        <end position="169"/>
    </location>
</feature>
<dbReference type="PANTHER" id="PTHR45947">
    <property type="entry name" value="SULFOQUINOVOSYL TRANSFERASE SQD2"/>
    <property type="match status" value="1"/>
</dbReference>
<protein>
    <recommendedName>
        <fullName evidence="5">Glycosyltransferase family 1 protein</fullName>
    </recommendedName>
</protein>
<dbReference type="Proteomes" id="UP000245250">
    <property type="component" value="Chromosome"/>
</dbReference>
<dbReference type="CDD" id="cd03801">
    <property type="entry name" value="GT4_PimA-like"/>
    <property type="match status" value="1"/>
</dbReference>
<accession>A0A2S1YG12</accession>
<evidence type="ECO:0008006" key="5">
    <source>
        <dbReference type="Google" id="ProtNLM"/>
    </source>
</evidence>
<dbReference type="SUPFAM" id="SSF53756">
    <property type="entry name" value="UDP-Glycosyltransferase/glycogen phosphorylase"/>
    <property type="match status" value="1"/>
</dbReference>
<dbReference type="Pfam" id="PF13439">
    <property type="entry name" value="Glyco_transf_4"/>
    <property type="match status" value="1"/>
</dbReference>
<evidence type="ECO:0000313" key="3">
    <source>
        <dbReference type="EMBL" id="AWK02971.1"/>
    </source>
</evidence>
<dbReference type="RefSeq" id="WP_109190585.1">
    <property type="nucleotide sequence ID" value="NZ_CP029255.1"/>
</dbReference>
<dbReference type="Pfam" id="PF00534">
    <property type="entry name" value="Glycos_transf_1"/>
    <property type="match status" value="1"/>
</dbReference>